<comment type="similarity">
    <text evidence="7">Belongs to the immunoglobulin superfamily. SIGLEC (sialic acid binding Ig-like lectin) family.</text>
</comment>
<evidence type="ECO:0000256" key="4">
    <source>
        <dbReference type="ARBA" id="ARBA00022889"/>
    </source>
</evidence>
<dbReference type="SMART" id="SM00408">
    <property type="entry name" value="IGc2"/>
    <property type="match status" value="2"/>
</dbReference>
<evidence type="ECO:0000259" key="10">
    <source>
        <dbReference type="PROSITE" id="PS50835"/>
    </source>
</evidence>
<feature type="chain" id="PRO_5018052868" evidence="9">
    <location>
        <begin position="22"/>
        <end position="492"/>
    </location>
</feature>
<dbReference type="InterPro" id="IPR013106">
    <property type="entry name" value="Ig_V-set"/>
</dbReference>
<dbReference type="InterPro" id="IPR003599">
    <property type="entry name" value="Ig_sub"/>
</dbReference>
<feature type="transmembrane region" description="Helical" evidence="8">
    <location>
        <begin position="412"/>
        <end position="435"/>
    </location>
</feature>
<evidence type="ECO:0000313" key="12">
    <source>
        <dbReference type="RefSeq" id="XP_025068440.1"/>
    </source>
</evidence>
<dbReference type="InterPro" id="IPR036179">
    <property type="entry name" value="Ig-like_dom_sf"/>
</dbReference>
<name>A0A3Q0HD91_ALLSI</name>
<keyword evidence="6 8" id="KW-0472">Membrane</keyword>
<dbReference type="InterPro" id="IPR007110">
    <property type="entry name" value="Ig-like_dom"/>
</dbReference>
<dbReference type="AlphaFoldDB" id="A0A3Q0HD91"/>
<proteinExistence type="inferred from homology"/>
<keyword evidence="11" id="KW-1185">Reference proteome</keyword>
<keyword evidence="2 8" id="KW-0812">Transmembrane</keyword>
<dbReference type="GO" id="GO:0030246">
    <property type="term" value="F:carbohydrate binding"/>
    <property type="evidence" value="ECO:0007669"/>
    <property type="project" value="UniProtKB-KW"/>
</dbReference>
<dbReference type="InterPro" id="IPR013783">
    <property type="entry name" value="Ig-like_fold"/>
</dbReference>
<dbReference type="Pfam" id="PF07686">
    <property type="entry name" value="V-set"/>
    <property type="match status" value="1"/>
</dbReference>
<protein>
    <submittedName>
        <fullName evidence="12">Sialoadhesin-like</fullName>
    </submittedName>
</protein>
<gene>
    <name evidence="12" type="primary">LOC112551469</name>
</gene>
<evidence type="ECO:0000256" key="9">
    <source>
        <dbReference type="SAM" id="SignalP"/>
    </source>
</evidence>
<accession>A0A3Q0HD91</accession>
<evidence type="ECO:0000256" key="2">
    <source>
        <dbReference type="ARBA" id="ARBA00022692"/>
    </source>
</evidence>
<dbReference type="PANTHER" id="PTHR12035:SF125">
    <property type="entry name" value="SIALIC ACID-BINDING IG-LIKE LECTIN 5"/>
    <property type="match status" value="1"/>
</dbReference>
<dbReference type="GO" id="GO:0007155">
    <property type="term" value="P:cell adhesion"/>
    <property type="evidence" value="ECO:0007669"/>
    <property type="project" value="UniProtKB-KW"/>
</dbReference>
<evidence type="ECO:0000256" key="5">
    <source>
        <dbReference type="ARBA" id="ARBA00022989"/>
    </source>
</evidence>
<keyword evidence="4" id="KW-0130">Cell adhesion</keyword>
<evidence type="ECO:0000313" key="11">
    <source>
        <dbReference type="Proteomes" id="UP000189705"/>
    </source>
</evidence>
<feature type="domain" description="Ig-like" evidence="10">
    <location>
        <begin position="306"/>
        <end position="398"/>
    </location>
</feature>
<dbReference type="GO" id="GO:0033691">
    <property type="term" value="F:sialic acid binding"/>
    <property type="evidence" value="ECO:0007669"/>
    <property type="project" value="TreeGrafter"/>
</dbReference>
<dbReference type="Gene3D" id="2.60.40.10">
    <property type="entry name" value="Immunoglobulins"/>
    <property type="match status" value="2"/>
</dbReference>
<evidence type="ECO:0000256" key="7">
    <source>
        <dbReference type="ARBA" id="ARBA00038361"/>
    </source>
</evidence>
<feature type="domain" description="Ig-like" evidence="10">
    <location>
        <begin position="227"/>
        <end position="290"/>
    </location>
</feature>
<dbReference type="SMART" id="SM00409">
    <property type="entry name" value="IG"/>
    <property type="match status" value="3"/>
</dbReference>
<dbReference type="PANTHER" id="PTHR12035">
    <property type="entry name" value="SIALIC ACID BINDING IMMUNOGLOBULIN-LIKE LECTIN"/>
    <property type="match status" value="1"/>
</dbReference>
<dbReference type="GO" id="GO:0005886">
    <property type="term" value="C:plasma membrane"/>
    <property type="evidence" value="ECO:0007669"/>
    <property type="project" value="TreeGrafter"/>
</dbReference>
<dbReference type="PROSITE" id="PS50835">
    <property type="entry name" value="IG_LIKE"/>
    <property type="match status" value="2"/>
</dbReference>
<evidence type="ECO:0000256" key="6">
    <source>
        <dbReference type="ARBA" id="ARBA00023136"/>
    </source>
</evidence>
<dbReference type="Proteomes" id="UP000189705">
    <property type="component" value="Unplaced"/>
</dbReference>
<evidence type="ECO:0000256" key="8">
    <source>
        <dbReference type="SAM" id="Phobius"/>
    </source>
</evidence>
<dbReference type="KEGG" id="asn:112551469"/>
<dbReference type="Pfam" id="PF13895">
    <property type="entry name" value="Ig_2"/>
    <property type="match status" value="1"/>
</dbReference>
<dbReference type="STRING" id="38654.A0A3Q0HD91"/>
<dbReference type="InParanoid" id="A0A3Q0HD91"/>
<comment type="subcellular location">
    <subcellularLocation>
        <location evidence="1">Membrane</location>
        <topology evidence="1">Single-pass type I membrane protein</topology>
    </subcellularLocation>
</comment>
<keyword evidence="9" id="KW-0732">Signal</keyword>
<feature type="signal peptide" evidence="9">
    <location>
        <begin position="1"/>
        <end position="21"/>
    </location>
</feature>
<organism evidence="11 12">
    <name type="scientific">Alligator sinensis</name>
    <name type="common">Chinese alligator</name>
    <dbReference type="NCBI Taxonomy" id="38654"/>
    <lineage>
        <taxon>Eukaryota</taxon>
        <taxon>Metazoa</taxon>
        <taxon>Chordata</taxon>
        <taxon>Craniata</taxon>
        <taxon>Vertebrata</taxon>
        <taxon>Euteleostomi</taxon>
        <taxon>Archelosauria</taxon>
        <taxon>Archosauria</taxon>
        <taxon>Crocodylia</taxon>
        <taxon>Alligatoridae</taxon>
        <taxon>Alligatorinae</taxon>
        <taxon>Alligator</taxon>
    </lineage>
</organism>
<evidence type="ECO:0000256" key="3">
    <source>
        <dbReference type="ARBA" id="ARBA00022734"/>
    </source>
</evidence>
<dbReference type="InterPro" id="IPR003598">
    <property type="entry name" value="Ig_sub2"/>
</dbReference>
<evidence type="ECO:0000256" key="1">
    <source>
        <dbReference type="ARBA" id="ARBA00004479"/>
    </source>
</evidence>
<reference evidence="12" key="1">
    <citation type="submission" date="2025-08" db="UniProtKB">
        <authorList>
            <consortium name="RefSeq"/>
        </authorList>
    </citation>
    <scope>IDENTIFICATION</scope>
</reference>
<dbReference type="SUPFAM" id="SSF48726">
    <property type="entry name" value="Immunoglobulin"/>
    <property type="match status" value="3"/>
</dbReference>
<dbReference type="InterPro" id="IPR051036">
    <property type="entry name" value="SIGLEC"/>
</dbReference>
<dbReference type="RefSeq" id="XP_025068440.1">
    <property type="nucleotide sequence ID" value="XM_025212655.1"/>
</dbReference>
<keyword evidence="5 8" id="KW-1133">Transmembrane helix</keyword>
<dbReference type="GeneID" id="112551469"/>
<keyword evidence="3" id="KW-0430">Lectin</keyword>
<sequence>MDLLLLLPLLLPLGTLSSACAQAWGVTLPKGPLWVQQGSCVMLSCSYTLPVGEQLQAVVWYWGQHQGQSKTIYDSSTKEWMMFNGRAEFLGHLGHNCSLRLGNLQLGDGGFYHVKLKTQKRTWRSPQRLRLTVTEHPCPTFFLFSSLGATLSTTLTCSVPGSCPYVPLWYAGAGAEALQMKHGTSMLNLGALLTSQGQVLSCQLQGYRGPCLLKGAWSPPEELPAPPRVLVERVGVGPIREGDTFTLHCVGSSPMGPAPALWVHGLDFYNVRHFLRVERATVSDGGNYSCLHWVPGAGHGYLLVSPITYVSVKANFTICVVASPGVQPLVGQPLALMCQFDGSNYAGLVFSWYKDGKQLDIVQQELVLPQVRLEDAGEYHCKAHSALGTAASDSLSITVMCGSDCHQLSPKLLAGTGTGVLLLLVLTHLVVYCLARRAPLEEQSQAVKLGVSACHGSEQWGPLYEVIRYSSDSLHCRPDEDSCSHCTEDYCN</sequence>